<dbReference type="Proteomes" id="UP000649799">
    <property type="component" value="Unassembled WGS sequence"/>
</dbReference>
<proteinExistence type="predicted"/>
<comment type="caution">
    <text evidence="1">The sequence shown here is derived from an EMBL/GenBank/DDBJ whole genome shotgun (WGS) entry which is preliminary data.</text>
</comment>
<dbReference type="Pfam" id="PF05708">
    <property type="entry name" value="Peptidase_C92"/>
    <property type="match status" value="1"/>
</dbReference>
<organism evidence="1 2">
    <name type="scientific">Cyclobacterium plantarum</name>
    <dbReference type="NCBI Taxonomy" id="2716263"/>
    <lineage>
        <taxon>Bacteria</taxon>
        <taxon>Pseudomonadati</taxon>
        <taxon>Bacteroidota</taxon>
        <taxon>Cytophagia</taxon>
        <taxon>Cytophagales</taxon>
        <taxon>Cyclobacteriaceae</taxon>
        <taxon>Cyclobacterium</taxon>
    </lineage>
</organism>
<keyword evidence="2" id="KW-1185">Reference proteome</keyword>
<dbReference type="SUPFAM" id="SSF54001">
    <property type="entry name" value="Cysteine proteinases"/>
    <property type="match status" value="1"/>
</dbReference>
<protein>
    <recommendedName>
        <fullName evidence="3">Permuted papain-like amidase YaeF/Yiix C92 family enzyme</fullName>
    </recommendedName>
</protein>
<dbReference type="InterPro" id="IPR024453">
    <property type="entry name" value="Peptidase_C92"/>
</dbReference>
<accession>A0ABX0HI91</accession>
<sequence>MPIFLICCCLVLGCEENSVDIEWKEGDILFQNGDCGDFCTAIRKVTTAYEGRHFSHNGLLLKEKGQWMVIEAIREGVSLTPLDTFLFRHTTPSGNPSVHVGRLKSPNRKLIPLALKHAKSLIGKPYDMAFDMENDAYYCSELIHLAFKKANRGKGIFQTPPMTFNDPETGQVFPVWKKHFEGLSRPVPEGEPGLNPGGMTRDSAIEMIFNLESP</sequence>
<name>A0ABX0HI91_9BACT</name>
<dbReference type="EMBL" id="JAANYN010000017">
    <property type="protein sequence ID" value="NHE59765.1"/>
    <property type="molecule type" value="Genomic_DNA"/>
</dbReference>
<evidence type="ECO:0000313" key="2">
    <source>
        <dbReference type="Proteomes" id="UP000649799"/>
    </source>
</evidence>
<gene>
    <name evidence="1" type="ORF">G9Q97_23420</name>
</gene>
<evidence type="ECO:0008006" key="3">
    <source>
        <dbReference type="Google" id="ProtNLM"/>
    </source>
</evidence>
<dbReference type="InterPro" id="IPR038765">
    <property type="entry name" value="Papain-like_cys_pep_sf"/>
</dbReference>
<reference evidence="1 2" key="1">
    <citation type="submission" date="2020-03" db="EMBL/GenBank/DDBJ databases">
        <title>Cyclobacterium plantarum sp. nov., a marine bacterium isolated from a coastal-marine wetland.</title>
        <authorList>
            <person name="Sanchez-Porro C."/>
            <person name="Ventosa A."/>
            <person name="Amoozegar M."/>
        </authorList>
    </citation>
    <scope>NUCLEOTIDE SEQUENCE [LARGE SCALE GENOMIC DNA]</scope>
    <source>
        <strain evidence="1 2">GBPx2</strain>
    </source>
</reference>
<dbReference type="Gene3D" id="3.90.1720.10">
    <property type="entry name" value="endopeptidase domain like (from Nostoc punctiforme)"/>
    <property type="match status" value="1"/>
</dbReference>
<evidence type="ECO:0000313" key="1">
    <source>
        <dbReference type="EMBL" id="NHE59765.1"/>
    </source>
</evidence>